<dbReference type="GO" id="GO:0004853">
    <property type="term" value="F:uroporphyrinogen decarboxylase activity"/>
    <property type="evidence" value="ECO:0007669"/>
    <property type="project" value="UniProtKB-EC"/>
</dbReference>
<gene>
    <name evidence="2" type="ORF">DEACI_1975</name>
    <name evidence="3" type="ORF">DEACI_3261</name>
</gene>
<dbReference type="Pfam" id="PF01208">
    <property type="entry name" value="URO-D"/>
    <property type="match status" value="1"/>
</dbReference>
<dbReference type="InterPro" id="IPR052024">
    <property type="entry name" value="Methanogen_methyltrans"/>
</dbReference>
<dbReference type="EMBL" id="LR746496">
    <property type="protein sequence ID" value="CAA7601309.1"/>
    <property type="molecule type" value="Genomic_DNA"/>
</dbReference>
<dbReference type="InterPro" id="IPR038071">
    <property type="entry name" value="UROD/MetE-like_sf"/>
</dbReference>
<dbReference type="GO" id="GO:0006779">
    <property type="term" value="P:porphyrin-containing compound biosynthetic process"/>
    <property type="evidence" value="ECO:0007669"/>
    <property type="project" value="InterPro"/>
</dbReference>
<dbReference type="InterPro" id="IPR000257">
    <property type="entry name" value="Uroporphyrinogen_deCOase"/>
</dbReference>
<reference evidence="3" key="1">
    <citation type="submission" date="2014-11" db="EMBL/GenBank/DDBJ databases">
        <authorList>
            <person name="Hornung B.V."/>
        </authorList>
    </citation>
    <scope>NUCLEOTIDE SEQUENCE</scope>
    <source>
        <strain evidence="3">INE</strain>
    </source>
</reference>
<dbReference type="PANTHER" id="PTHR47099">
    <property type="entry name" value="METHYLCOBAMIDE:COM METHYLTRANSFERASE MTBA"/>
    <property type="match status" value="1"/>
</dbReference>
<dbReference type="EC" id="4.1.1.37" evidence="2 3"/>
<feature type="domain" description="Uroporphyrinogen decarboxylase (URO-D)" evidence="1">
    <location>
        <begin position="170"/>
        <end position="361"/>
    </location>
</feature>
<dbReference type="PANTHER" id="PTHR47099:SF1">
    <property type="entry name" value="METHYLCOBAMIDE:COM METHYLTRANSFERASE MTBA"/>
    <property type="match status" value="1"/>
</dbReference>
<keyword evidence="2" id="KW-0456">Lyase</keyword>
<dbReference type="EMBL" id="CDGJ01000095">
    <property type="protein sequence ID" value="CEJ08781.1"/>
    <property type="molecule type" value="Genomic_DNA"/>
</dbReference>
<keyword evidence="4" id="KW-1185">Reference proteome</keyword>
<dbReference type="KEGG" id="aacx:DEACI_1975"/>
<dbReference type="Gene3D" id="3.20.20.210">
    <property type="match status" value="1"/>
</dbReference>
<proteinExistence type="predicted"/>
<evidence type="ECO:0000313" key="3">
    <source>
        <dbReference type="EMBL" id="CEJ08781.1"/>
    </source>
</evidence>
<reference evidence="2" key="2">
    <citation type="submission" date="2020-01" db="EMBL/GenBank/DDBJ databases">
        <authorList>
            <person name="Hornung B."/>
        </authorList>
    </citation>
    <scope>NUCLEOTIDE SEQUENCE</scope>
    <source>
        <strain evidence="2">PacBioINE</strain>
    </source>
</reference>
<protein>
    <submittedName>
        <fullName evidence="2 3">Uroporphyrinogen decarboxylase</fullName>
        <ecNumber evidence="2 3">4.1.1.37</ecNumber>
    </submittedName>
</protein>
<dbReference type="SUPFAM" id="SSF51726">
    <property type="entry name" value="UROD/MetE-like"/>
    <property type="match status" value="1"/>
</dbReference>
<organism evidence="2">
    <name type="scientific">Acididesulfobacillus acetoxydans</name>
    <dbReference type="NCBI Taxonomy" id="1561005"/>
    <lineage>
        <taxon>Bacteria</taxon>
        <taxon>Bacillati</taxon>
        <taxon>Bacillota</taxon>
        <taxon>Clostridia</taxon>
        <taxon>Eubacteriales</taxon>
        <taxon>Peptococcaceae</taxon>
        <taxon>Acididesulfobacillus</taxon>
    </lineage>
</organism>
<accession>A0A8S0W7Z3</accession>
<evidence type="ECO:0000313" key="4">
    <source>
        <dbReference type="Proteomes" id="UP001071230"/>
    </source>
</evidence>
<dbReference type="Proteomes" id="UP001071230">
    <property type="component" value="Unassembled WGS sequence"/>
</dbReference>
<dbReference type="Proteomes" id="UP000836597">
    <property type="component" value="Chromosome"/>
</dbReference>
<name>A0A8S0W7Z3_9FIRM</name>
<evidence type="ECO:0000313" key="2">
    <source>
        <dbReference type="EMBL" id="CAA7601309.1"/>
    </source>
</evidence>
<sequence length="365" mass="41458">MKEMTARERVVNAMEFKPVDRIPLFDLVQNIPLIEYCTGERLTLKNGLDLLCKTISMKLDATRGIASPVEEKTFADKDGFIYKQEWWTTWLVDRPYKDVQGLVNYIKKNIEELEDYRPGDIWTFAGKANVWGQSDKSPREQFMELQEKLGDTVLFPSESPVGLDTAWIRAGMELFSYAYVEDPDIISSWLQALADFEVRRIHDVADVDLSPVTLVYADLAFKTGLMFSPKFLRKEFFPRLKQLVDAWHSHGIKVIYHSDGNLMEVMDDFVAAGVDGINPVETIAGMDIGVIRQRYPQLTMMGGIDCSQLLPYGTEEEVEAEVKKAIDQGFSGGGLLLGSTTEIHPDCKVENVLKMWNVATTYSRR</sequence>
<evidence type="ECO:0000259" key="1">
    <source>
        <dbReference type="Pfam" id="PF01208"/>
    </source>
</evidence>
<dbReference type="AlphaFoldDB" id="A0A8S0W7Z3"/>